<dbReference type="HOGENOM" id="CLU_767503_0_0_1"/>
<evidence type="ECO:0000313" key="2">
    <source>
        <dbReference type="EMBL" id="CCA75852.1"/>
    </source>
</evidence>
<dbReference type="Pfam" id="PF01187">
    <property type="entry name" value="MIF"/>
    <property type="match status" value="1"/>
</dbReference>
<comment type="caution">
    <text evidence="2">The sequence shown here is derived from an EMBL/GenBank/DDBJ whole genome shotgun (WGS) entry which is preliminary data.</text>
</comment>
<dbReference type="InterPro" id="IPR001398">
    <property type="entry name" value="Macrophage_inhib_fac"/>
</dbReference>
<gene>
    <name evidence="2" type="ORF">PIIN_09847</name>
</gene>
<dbReference type="InterPro" id="IPR014347">
    <property type="entry name" value="Tautomerase/MIF_sf"/>
</dbReference>
<evidence type="ECO:0000313" key="3">
    <source>
        <dbReference type="Proteomes" id="UP000007148"/>
    </source>
</evidence>
<evidence type="ECO:0000256" key="1">
    <source>
        <dbReference type="ARBA" id="ARBA00005851"/>
    </source>
</evidence>
<reference evidence="2 3" key="1">
    <citation type="journal article" date="2011" name="PLoS Pathog.">
        <title>Endophytic Life Strategies Decoded by Genome and Transcriptome Analyses of the Mutualistic Root Symbiont Piriformospora indica.</title>
        <authorList>
            <person name="Zuccaro A."/>
            <person name="Lahrmann U."/>
            <person name="Guldener U."/>
            <person name="Langen G."/>
            <person name="Pfiffi S."/>
            <person name="Biedenkopf D."/>
            <person name="Wong P."/>
            <person name="Samans B."/>
            <person name="Grimm C."/>
            <person name="Basiewicz M."/>
            <person name="Murat C."/>
            <person name="Martin F."/>
            <person name="Kogel K.H."/>
        </authorList>
    </citation>
    <scope>NUCLEOTIDE SEQUENCE [LARGE SCALE GENOMIC DNA]</scope>
    <source>
        <strain evidence="2 3">DSM 11827</strain>
    </source>
</reference>
<dbReference type="Gene3D" id="3.30.429.10">
    <property type="entry name" value="Macrophage Migration Inhibitory Factor"/>
    <property type="match status" value="1"/>
</dbReference>
<protein>
    <submittedName>
        <fullName evidence="2">Uncharacterized protein</fullName>
    </submittedName>
</protein>
<dbReference type="Proteomes" id="UP000007148">
    <property type="component" value="Unassembled WGS sequence"/>
</dbReference>
<proteinExistence type="inferred from homology"/>
<organism evidence="2 3">
    <name type="scientific">Serendipita indica (strain DSM 11827)</name>
    <name type="common">Root endophyte fungus</name>
    <name type="synonym">Piriformospora indica</name>
    <dbReference type="NCBI Taxonomy" id="1109443"/>
    <lineage>
        <taxon>Eukaryota</taxon>
        <taxon>Fungi</taxon>
        <taxon>Dikarya</taxon>
        <taxon>Basidiomycota</taxon>
        <taxon>Agaricomycotina</taxon>
        <taxon>Agaricomycetes</taxon>
        <taxon>Sebacinales</taxon>
        <taxon>Serendipitaceae</taxon>
        <taxon>Serendipita</taxon>
    </lineage>
</organism>
<accession>G4TX09</accession>
<dbReference type="SUPFAM" id="SSF55331">
    <property type="entry name" value="Tautomerase/MIF"/>
    <property type="match status" value="1"/>
</dbReference>
<dbReference type="InParanoid" id="G4TX09"/>
<keyword evidence="3" id="KW-1185">Reference proteome</keyword>
<comment type="similarity">
    <text evidence="1">Belongs to the MIF family.</text>
</comment>
<sequence length="361" mass="40260">MCVSGATEEIHIDYSQDMSVSYTHNKTLIFAGTSDPCFQVRLISIGLTEEKCPSVSAALAEVLKEKAGLDSSRGYMQLTDPTAARTGFLAYPPRFLDFSTDVERRVKLAHPSLNNSGFHRYLSTLLLTKEAATQPLAFLSPDPLARHIHLIGSIDERLDISSNFVEFCYMRQILTTIYALSLWIVLTLPRQHPPARTRSVWLRSLLTSDLFFPVKLSNLPPQGTACIPCEHFNVVSHEPLSSVSPVRGVYVTRYPLNLHASVVSRRDVAPLSILTPMHLSTSSSRSRERGLKARAHSLSAPHNLRLRAVSFWILMRQLLLFVISVSDEISYFIHTPPPCSPRASKGSHASCVYNVYSAINR</sequence>
<dbReference type="AlphaFoldDB" id="G4TX09"/>
<dbReference type="OrthoDB" id="255819at2759"/>
<name>G4TX09_SERID</name>
<dbReference type="EMBL" id="CAFZ01000536">
    <property type="protein sequence ID" value="CCA75852.1"/>
    <property type="molecule type" value="Genomic_DNA"/>
</dbReference>